<protein>
    <submittedName>
        <fullName evidence="1">Uncharacterized protein</fullName>
    </submittedName>
</protein>
<reference evidence="1 2" key="1">
    <citation type="submission" date="2022-12" db="EMBL/GenBank/DDBJ databases">
        <title>Chromosome-scale assembly of the Ensete ventricosum genome.</title>
        <authorList>
            <person name="Dussert Y."/>
            <person name="Stocks J."/>
            <person name="Wendawek A."/>
            <person name="Woldeyes F."/>
            <person name="Nichols R.A."/>
            <person name="Borrell J.S."/>
        </authorList>
    </citation>
    <scope>NUCLEOTIDE SEQUENCE [LARGE SCALE GENOMIC DNA]</scope>
    <source>
        <strain evidence="2">cv. Maze</strain>
        <tissue evidence="1">Seeds</tissue>
    </source>
</reference>
<keyword evidence="2" id="KW-1185">Reference proteome</keyword>
<sequence>MKEHPLCRLAQLENVFDSDAERLWRGSTFSEEGNKQQQERVEEQVHTSLQSGYRIAVMLDTRDRWPANPGWWSSSLYVKEVFHLLSFMG</sequence>
<evidence type="ECO:0000313" key="2">
    <source>
        <dbReference type="Proteomes" id="UP001222027"/>
    </source>
</evidence>
<gene>
    <name evidence="1" type="ORF">OPV22_017100</name>
</gene>
<dbReference type="EMBL" id="JAQQAF010000005">
    <property type="protein sequence ID" value="KAJ8484615.1"/>
    <property type="molecule type" value="Genomic_DNA"/>
</dbReference>
<accession>A0AAV8PEX4</accession>
<dbReference type="AlphaFoldDB" id="A0AAV8PEX4"/>
<proteinExistence type="predicted"/>
<evidence type="ECO:0000313" key="1">
    <source>
        <dbReference type="EMBL" id="KAJ8484615.1"/>
    </source>
</evidence>
<comment type="caution">
    <text evidence="1">The sequence shown here is derived from an EMBL/GenBank/DDBJ whole genome shotgun (WGS) entry which is preliminary data.</text>
</comment>
<dbReference type="Proteomes" id="UP001222027">
    <property type="component" value="Unassembled WGS sequence"/>
</dbReference>
<name>A0AAV8PEX4_ENSVE</name>
<organism evidence="1 2">
    <name type="scientific">Ensete ventricosum</name>
    <name type="common">Abyssinian banana</name>
    <name type="synonym">Musa ensete</name>
    <dbReference type="NCBI Taxonomy" id="4639"/>
    <lineage>
        <taxon>Eukaryota</taxon>
        <taxon>Viridiplantae</taxon>
        <taxon>Streptophyta</taxon>
        <taxon>Embryophyta</taxon>
        <taxon>Tracheophyta</taxon>
        <taxon>Spermatophyta</taxon>
        <taxon>Magnoliopsida</taxon>
        <taxon>Liliopsida</taxon>
        <taxon>Zingiberales</taxon>
        <taxon>Musaceae</taxon>
        <taxon>Ensete</taxon>
    </lineage>
</organism>